<comment type="similarity">
    <text evidence="1">Belongs to the prokaryotic/mitochondrial release factor family.</text>
</comment>
<dbReference type="EC" id="3.1.1.29" evidence="4"/>
<reference evidence="4 5" key="1">
    <citation type="journal article" date="2000" name="Arch. Microbiol.">
        <title>Rhodobaca bogoriensis gen. nov. and sp. nov., an alkaliphilic purple nonsulfur bacterium from African Rift Valley soda lakes.</title>
        <authorList>
            <person name="Milford A.D."/>
            <person name="Achenbach L.A."/>
            <person name="Jung D.O."/>
            <person name="Madigan M.T."/>
        </authorList>
    </citation>
    <scope>NUCLEOTIDE SEQUENCE [LARGE SCALE GENOMIC DNA]</scope>
    <source>
        <strain evidence="4 5">2376</strain>
    </source>
</reference>
<dbReference type="RefSeq" id="WP_179906007.1">
    <property type="nucleotide sequence ID" value="NZ_JACBXS010000017.1"/>
</dbReference>
<evidence type="ECO:0000313" key="5">
    <source>
        <dbReference type="Proteomes" id="UP000529417"/>
    </source>
</evidence>
<dbReference type="Proteomes" id="UP000529417">
    <property type="component" value="Unassembled WGS sequence"/>
</dbReference>
<sequence length="142" mass="15935">MLQITNGIAIQDWELSEQFTRASGPGGQNVNKLSTAVELRFEAARSPQLAPSVKARLKRMAGRRWTSDGAVIIRAEDTRSQARNREIARERLAELIRAALTPPRPRIRTRPPRSADRKRLDQKTQRSAKKALRGRVTPDSTG</sequence>
<dbReference type="GO" id="GO:0004045">
    <property type="term" value="F:peptidyl-tRNA hydrolase activity"/>
    <property type="evidence" value="ECO:0007669"/>
    <property type="project" value="UniProtKB-EC"/>
</dbReference>
<dbReference type="EMBL" id="JACBXS010000017">
    <property type="protein sequence ID" value="NYS25304.1"/>
    <property type="molecule type" value="Genomic_DNA"/>
</dbReference>
<dbReference type="Gene3D" id="3.30.160.20">
    <property type="match status" value="1"/>
</dbReference>
<dbReference type="AlphaFoldDB" id="A0A7Z0I0J3"/>
<gene>
    <name evidence="4" type="primary">arfB</name>
    <name evidence="4" type="ORF">HUK65_09900</name>
</gene>
<dbReference type="GO" id="GO:0003747">
    <property type="term" value="F:translation release factor activity"/>
    <property type="evidence" value="ECO:0007669"/>
    <property type="project" value="InterPro"/>
</dbReference>
<proteinExistence type="inferred from homology"/>
<accession>A0A7Z0I0J3</accession>
<organism evidence="4 5">
    <name type="scientific">Rhabdonatronobacter sediminivivens</name>
    <dbReference type="NCBI Taxonomy" id="2743469"/>
    <lineage>
        <taxon>Bacteria</taxon>
        <taxon>Pseudomonadati</taxon>
        <taxon>Pseudomonadota</taxon>
        <taxon>Alphaproteobacteria</taxon>
        <taxon>Rhodobacterales</taxon>
        <taxon>Paracoccaceae</taxon>
        <taxon>Rhabdonatronobacter</taxon>
    </lineage>
</organism>
<feature type="compositionally biased region" description="Basic and acidic residues" evidence="2">
    <location>
        <begin position="113"/>
        <end position="124"/>
    </location>
</feature>
<evidence type="ECO:0000256" key="1">
    <source>
        <dbReference type="ARBA" id="ARBA00010835"/>
    </source>
</evidence>
<dbReference type="SUPFAM" id="SSF75620">
    <property type="entry name" value="Release factor"/>
    <property type="match status" value="1"/>
</dbReference>
<dbReference type="InterPro" id="IPR000352">
    <property type="entry name" value="Pep_chain_release_fac_I"/>
</dbReference>
<evidence type="ECO:0000313" key="4">
    <source>
        <dbReference type="EMBL" id="NYS25304.1"/>
    </source>
</evidence>
<dbReference type="InterPro" id="IPR045853">
    <property type="entry name" value="Pep_chain_release_fac_I_sf"/>
</dbReference>
<keyword evidence="4" id="KW-0378">Hydrolase</keyword>
<dbReference type="GO" id="GO:0072344">
    <property type="term" value="P:rescue of stalled ribosome"/>
    <property type="evidence" value="ECO:0007669"/>
    <property type="project" value="TreeGrafter"/>
</dbReference>
<comment type="caution">
    <text evidence="4">The sequence shown here is derived from an EMBL/GenBank/DDBJ whole genome shotgun (WGS) entry which is preliminary data.</text>
</comment>
<dbReference type="PROSITE" id="PS00745">
    <property type="entry name" value="RF_PROK_I"/>
    <property type="match status" value="1"/>
</dbReference>
<feature type="domain" description="Prokaryotic-type class I peptide chain release factors" evidence="3">
    <location>
        <begin position="21"/>
        <end position="37"/>
    </location>
</feature>
<protein>
    <submittedName>
        <fullName evidence="4">Aminoacyl-tRNA hydrolase</fullName>
        <ecNumber evidence="4">3.1.1.29</ecNumber>
    </submittedName>
</protein>
<name>A0A7Z0I0J3_9RHOB</name>
<dbReference type="GO" id="GO:0043022">
    <property type="term" value="F:ribosome binding"/>
    <property type="evidence" value="ECO:0007669"/>
    <property type="project" value="TreeGrafter"/>
</dbReference>
<evidence type="ECO:0000256" key="2">
    <source>
        <dbReference type="SAM" id="MobiDB-lite"/>
    </source>
</evidence>
<feature type="region of interest" description="Disordered" evidence="2">
    <location>
        <begin position="98"/>
        <end position="142"/>
    </location>
</feature>
<dbReference type="PANTHER" id="PTHR47814">
    <property type="entry name" value="PEPTIDYL-TRNA HYDROLASE ARFB"/>
    <property type="match status" value="1"/>
</dbReference>
<dbReference type="NCBIfam" id="NF006718">
    <property type="entry name" value="PRK09256.1"/>
    <property type="match status" value="1"/>
</dbReference>
<keyword evidence="5" id="KW-1185">Reference proteome</keyword>
<evidence type="ECO:0000259" key="3">
    <source>
        <dbReference type="PROSITE" id="PS00745"/>
    </source>
</evidence>
<dbReference type="Pfam" id="PF00472">
    <property type="entry name" value="RF-1"/>
    <property type="match status" value="1"/>
</dbReference>
<dbReference type="PANTHER" id="PTHR47814:SF1">
    <property type="entry name" value="PEPTIDYL-TRNA HYDROLASE ARFB"/>
    <property type="match status" value="1"/>
</dbReference>